<dbReference type="STRING" id="9516.ENSCCAP00000036861"/>
<keyword evidence="1" id="KW-0175">Coiled coil</keyword>
<evidence type="ECO:0000256" key="2">
    <source>
        <dbReference type="SAM" id="MobiDB-lite"/>
    </source>
</evidence>
<feature type="region of interest" description="Disordered" evidence="2">
    <location>
        <begin position="391"/>
        <end position="416"/>
    </location>
</feature>
<dbReference type="AlphaFoldDB" id="A0A2K5S8Y9"/>
<dbReference type="GO" id="GO:0005634">
    <property type="term" value="C:nucleus"/>
    <property type="evidence" value="ECO:0007669"/>
    <property type="project" value="InterPro"/>
</dbReference>
<name>A0A2K5S8Y9_CEBIM</name>
<reference evidence="4" key="2">
    <citation type="submission" date="2025-09" db="UniProtKB">
        <authorList>
            <consortium name="Ensembl"/>
        </authorList>
    </citation>
    <scope>IDENTIFICATION</scope>
</reference>
<feature type="compositionally biased region" description="Basic residues" evidence="2">
    <location>
        <begin position="398"/>
        <end position="416"/>
    </location>
</feature>
<evidence type="ECO:0000313" key="5">
    <source>
        <dbReference type="Proteomes" id="UP000233040"/>
    </source>
</evidence>
<protein>
    <recommendedName>
        <fullName evidence="3">Ribosomal RNA methyltransferase SPB1-like C-terminal domain-containing protein</fullName>
    </recommendedName>
</protein>
<feature type="compositionally biased region" description="Pro residues" evidence="2">
    <location>
        <begin position="170"/>
        <end position="179"/>
    </location>
</feature>
<feature type="domain" description="Ribosomal RNA methyltransferase SPB1-like C-terminal" evidence="3">
    <location>
        <begin position="233"/>
        <end position="408"/>
    </location>
</feature>
<dbReference type="GO" id="GO:0006364">
    <property type="term" value="P:rRNA processing"/>
    <property type="evidence" value="ECO:0007669"/>
    <property type="project" value="InterPro"/>
</dbReference>
<proteinExistence type="predicted"/>
<feature type="compositionally biased region" description="Low complexity" evidence="2">
    <location>
        <begin position="201"/>
        <end position="211"/>
    </location>
</feature>
<dbReference type="Ensembl" id="ENSCCAT00000054648.1">
    <property type="protein sequence ID" value="ENSCCAP00000036861.1"/>
    <property type="gene ID" value="ENSCCAG00000036330.1"/>
</dbReference>
<evidence type="ECO:0000259" key="3">
    <source>
        <dbReference type="Pfam" id="PF07780"/>
    </source>
</evidence>
<dbReference type="GeneTree" id="ENSGT00550000075004"/>
<accession>A0A2K5S8Y9</accession>
<feature type="coiled-coil region" evidence="1">
    <location>
        <begin position="309"/>
        <end position="346"/>
    </location>
</feature>
<dbReference type="GO" id="GO:0008168">
    <property type="term" value="F:methyltransferase activity"/>
    <property type="evidence" value="ECO:0007669"/>
    <property type="project" value="InterPro"/>
</dbReference>
<evidence type="ECO:0000256" key="1">
    <source>
        <dbReference type="SAM" id="Coils"/>
    </source>
</evidence>
<feature type="compositionally biased region" description="Basic and acidic residues" evidence="2">
    <location>
        <begin position="220"/>
        <end position="232"/>
    </location>
</feature>
<reference evidence="4" key="1">
    <citation type="submission" date="2025-08" db="UniProtKB">
        <authorList>
            <consortium name="Ensembl"/>
        </authorList>
    </citation>
    <scope>IDENTIFICATION</scope>
</reference>
<keyword evidence="5" id="KW-1185">Reference proteome</keyword>
<dbReference type="Proteomes" id="UP000233040">
    <property type="component" value="Unassembled WGS sequence"/>
</dbReference>
<dbReference type="Pfam" id="PF07780">
    <property type="entry name" value="Spb1_C"/>
    <property type="match status" value="1"/>
</dbReference>
<organism evidence="4 5">
    <name type="scientific">Cebus imitator</name>
    <name type="common">Panamanian white-faced capuchin</name>
    <name type="synonym">Cebus capucinus imitator</name>
    <dbReference type="NCBI Taxonomy" id="2715852"/>
    <lineage>
        <taxon>Eukaryota</taxon>
        <taxon>Metazoa</taxon>
        <taxon>Chordata</taxon>
        <taxon>Craniata</taxon>
        <taxon>Vertebrata</taxon>
        <taxon>Euteleostomi</taxon>
        <taxon>Mammalia</taxon>
        <taxon>Eutheria</taxon>
        <taxon>Euarchontoglires</taxon>
        <taxon>Primates</taxon>
        <taxon>Haplorrhini</taxon>
        <taxon>Platyrrhini</taxon>
        <taxon>Cebidae</taxon>
        <taxon>Cebinae</taxon>
        <taxon>Cebus</taxon>
    </lineage>
</organism>
<feature type="region of interest" description="Disordered" evidence="2">
    <location>
        <begin position="166"/>
        <end position="236"/>
    </location>
</feature>
<dbReference type="InterPro" id="IPR012920">
    <property type="entry name" value="rRNA_MeTfrase_SPB1-like_C"/>
</dbReference>
<sequence length="416" mass="46916">MKAQEVAELKIKKKKLLHEQRQQREHVELKMDLPGVSIADEGETGMFSLHTIRGHQLLQKVTQGYTSAADTFLSHLPKDDIYVSDVEEDGDDTSLDSDLDPEVLAGVRGHQGFRDQKAVKEEEEENPLLVPLEVKAVLQEEQANLWFSKGSFTGIEDDADKALEISQQQQPPPPQPLTPPSSLKTERTSPFILCQEEAPKGTEASAGTETATDCDSSSGSEDKESWGPFHDDDGLEIVPIEDPLKPQIVDPKGLALGAVIASSEKAKRDPIDNAFNRHTFNKDEEDLPEWFKEVEHYLKCWWEINAPPIKKVAEAKARKKRRMLKLEQTKKKAEAVVNTVEISEQKEVAQLQSLYKKAGLGKEKCRVTYVAAKIGVCCKVHRLAGVRGHFKVKDSRTRKNQRAQQHKKQKRRHKWK</sequence>
<evidence type="ECO:0000313" key="4">
    <source>
        <dbReference type="Ensembl" id="ENSCCAP00000036861.1"/>
    </source>
</evidence>